<dbReference type="Gene3D" id="1.10.10.10">
    <property type="entry name" value="Winged helix-like DNA-binding domain superfamily/Winged helix DNA-binding domain"/>
    <property type="match status" value="1"/>
</dbReference>
<feature type="region of interest" description="Disordered" evidence="6">
    <location>
        <begin position="611"/>
        <end position="644"/>
    </location>
</feature>
<evidence type="ECO:0000259" key="7">
    <source>
        <dbReference type="Pfam" id="PF04542"/>
    </source>
</evidence>
<reference evidence="9 10" key="1">
    <citation type="submission" date="2023-03" db="EMBL/GenBank/DDBJ databases">
        <title>Paludisphaera mucosa sp. nov. a novel planctomycete from northern fen.</title>
        <authorList>
            <person name="Ivanova A."/>
        </authorList>
    </citation>
    <scope>NUCLEOTIDE SEQUENCE [LARGE SCALE GENOMIC DNA]</scope>
    <source>
        <strain evidence="9 10">Pla2</strain>
    </source>
</reference>
<dbReference type="InterPro" id="IPR014284">
    <property type="entry name" value="RNA_pol_sigma-70_dom"/>
</dbReference>
<keyword evidence="5" id="KW-0175">Coiled coil</keyword>
<comment type="similarity">
    <text evidence="1">Belongs to the sigma-70 factor family. ECF subfamily.</text>
</comment>
<feature type="compositionally biased region" description="Basic and acidic residues" evidence="6">
    <location>
        <begin position="375"/>
        <end position="390"/>
    </location>
</feature>
<dbReference type="InterPro" id="IPR036388">
    <property type="entry name" value="WH-like_DNA-bd_sf"/>
</dbReference>
<evidence type="ECO:0000256" key="4">
    <source>
        <dbReference type="ARBA" id="ARBA00023163"/>
    </source>
</evidence>
<evidence type="ECO:0000259" key="8">
    <source>
        <dbReference type="Pfam" id="PF08281"/>
    </source>
</evidence>
<feature type="compositionally biased region" description="Acidic residues" evidence="6">
    <location>
        <begin position="611"/>
        <end position="626"/>
    </location>
</feature>
<dbReference type="Gene3D" id="1.10.1740.10">
    <property type="match status" value="1"/>
</dbReference>
<evidence type="ECO:0000256" key="3">
    <source>
        <dbReference type="ARBA" id="ARBA00023082"/>
    </source>
</evidence>
<dbReference type="RefSeq" id="WP_277864386.1">
    <property type="nucleotide sequence ID" value="NZ_JARRAG010000002.1"/>
</dbReference>
<feature type="domain" description="RNA polymerase sigma factor 70 region 4 type 2" evidence="8">
    <location>
        <begin position="139"/>
        <end position="190"/>
    </location>
</feature>
<dbReference type="PANTHER" id="PTHR43133">
    <property type="entry name" value="RNA POLYMERASE ECF-TYPE SIGMA FACTO"/>
    <property type="match status" value="1"/>
</dbReference>
<evidence type="ECO:0000256" key="1">
    <source>
        <dbReference type="ARBA" id="ARBA00010641"/>
    </source>
</evidence>
<evidence type="ECO:0000256" key="6">
    <source>
        <dbReference type="SAM" id="MobiDB-lite"/>
    </source>
</evidence>
<dbReference type="CDD" id="cd06171">
    <property type="entry name" value="Sigma70_r4"/>
    <property type="match status" value="1"/>
</dbReference>
<feature type="coiled-coil region" evidence="5">
    <location>
        <begin position="315"/>
        <end position="342"/>
    </location>
</feature>
<protein>
    <submittedName>
        <fullName evidence="9">RNA polymerase sigma factor</fullName>
    </submittedName>
</protein>
<feature type="region of interest" description="Disordered" evidence="6">
    <location>
        <begin position="286"/>
        <end position="312"/>
    </location>
</feature>
<dbReference type="InterPro" id="IPR007627">
    <property type="entry name" value="RNA_pol_sigma70_r2"/>
</dbReference>
<dbReference type="InterPro" id="IPR013325">
    <property type="entry name" value="RNA_pol_sigma_r2"/>
</dbReference>
<feature type="compositionally biased region" description="Basic and acidic residues" evidence="6">
    <location>
        <begin position="291"/>
        <end position="312"/>
    </location>
</feature>
<keyword evidence="4" id="KW-0804">Transcription</keyword>
<feature type="region of interest" description="Disordered" evidence="6">
    <location>
        <begin position="430"/>
        <end position="455"/>
    </location>
</feature>
<accession>A0ABT6FGW0</accession>
<dbReference type="EMBL" id="JARRAG010000002">
    <property type="protein sequence ID" value="MDG3006782.1"/>
    <property type="molecule type" value="Genomic_DNA"/>
</dbReference>
<evidence type="ECO:0000256" key="2">
    <source>
        <dbReference type="ARBA" id="ARBA00023015"/>
    </source>
</evidence>
<dbReference type="InterPro" id="IPR013249">
    <property type="entry name" value="RNA_pol_sigma70_r4_t2"/>
</dbReference>
<dbReference type="Pfam" id="PF04542">
    <property type="entry name" value="Sigma70_r2"/>
    <property type="match status" value="1"/>
</dbReference>
<dbReference type="PANTHER" id="PTHR43133:SF51">
    <property type="entry name" value="RNA POLYMERASE SIGMA FACTOR"/>
    <property type="match status" value="1"/>
</dbReference>
<feature type="domain" description="RNA polymerase sigma-70 region 2" evidence="7">
    <location>
        <begin position="41"/>
        <end position="103"/>
    </location>
</feature>
<organism evidence="9 10">
    <name type="scientific">Paludisphaera mucosa</name>
    <dbReference type="NCBI Taxonomy" id="3030827"/>
    <lineage>
        <taxon>Bacteria</taxon>
        <taxon>Pseudomonadati</taxon>
        <taxon>Planctomycetota</taxon>
        <taxon>Planctomycetia</taxon>
        <taxon>Isosphaerales</taxon>
        <taxon>Isosphaeraceae</taxon>
        <taxon>Paludisphaera</taxon>
    </lineage>
</organism>
<keyword evidence="10" id="KW-1185">Reference proteome</keyword>
<proteinExistence type="inferred from homology"/>
<name>A0ABT6FGW0_9BACT</name>
<sequence>MTGDAGSIARLLGWGTAAGEDDGRLLERFLAEGDESAFAALVERHGPMVLGVCRRILRDDRDVEDAFQATFLVLVRRAGTIRRRERVGPWIHGVAHRVAARARAVSARRFIREGAGLDAEPPTDAPPFREAERSELRSILDEELGRLPDRLRGPLILCHLEGLTHDEAAARLRQPVGTIRSRLSRGRNRLRDRLARRGVAADDAALGSIVLASPVSPALLESTVHSALAFGTSPVAALALASAGAAALAQGALDAMILTKAKLAAVTLGTILTLGGATGYALQQGAVGKGESSDPKAKESAPPKPDQIRLRRDSIATAQVSIQRLVEERDRLNAEIEEQAQAIALHRSLLDHATGARKPATVPKAEASPPPDIPLNDKDRLRSAGPGLDERRLDVQRLEPEAKSVQLRLELARSEYQAALDVQSGTLETGLNLEESSNGAGGSIKPRKQEATNPGPVPPVVDAPKTAQAVAAGSFVPPAGNSQAKSKSPTKLPPFLVMPDFVIVPSSNGHVLTGYSTKIGVAKTLRIVPEGEADVKVVPIAGHSLAALHITGPAVKRIAAFSSSDGEWHSQDLLEPTEKATPVIGPGAAAYKIGRRVYAFSATANRWDVLEWPEGDDEPSPPDEDSVAGVGGFGSAPQKFPAMSPESITCKTKHQLHIFSVKTGRWTSIKLDEPENLEPIPAP</sequence>
<dbReference type="InterPro" id="IPR039425">
    <property type="entry name" value="RNA_pol_sigma-70-like"/>
</dbReference>
<evidence type="ECO:0000313" key="10">
    <source>
        <dbReference type="Proteomes" id="UP001216907"/>
    </source>
</evidence>
<dbReference type="Pfam" id="PF08281">
    <property type="entry name" value="Sigma70_r4_2"/>
    <property type="match status" value="1"/>
</dbReference>
<comment type="caution">
    <text evidence="9">The sequence shown here is derived from an EMBL/GenBank/DDBJ whole genome shotgun (WGS) entry which is preliminary data.</text>
</comment>
<keyword evidence="2" id="KW-0805">Transcription regulation</keyword>
<evidence type="ECO:0000313" key="9">
    <source>
        <dbReference type="EMBL" id="MDG3006782.1"/>
    </source>
</evidence>
<dbReference type="SUPFAM" id="SSF88659">
    <property type="entry name" value="Sigma3 and sigma4 domains of RNA polymerase sigma factors"/>
    <property type="match status" value="1"/>
</dbReference>
<feature type="region of interest" description="Disordered" evidence="6">
    <location>
        <begin position="355"/>
        <end position="390"/>
    </location>
</feature>
<dbReference type="Proteomes" id="UP001216907">
    <property type="component" value="Unassembled WGS sequence"/>
</dbReference>
<dbReference type="SUPFAM" id="SSF88946">
    <property type="entry name" value="Sigma2 domain of RNA polymerase sigma factors"/>
    <property type="match status" value="1"/>
</dbReference>
<keyword evidence="3" id="KW-0731">Sigma factor</keyword>
<dbReference type="NCBIfam" id="TIGR02937">
    <property type="entry name" value="sigma70-ECF"/>
    <property type="match status" value="1"/>
</dbReference>
<evidence type="ECO:0000256" key="5">
    <source>
        <dbReference type="SAM" id="Coils"/>
    </source>
</evidence>
<dbReference type="InterPro" id="IPR013324">
    <property type="entry name" value="RNA_pol_sigma_r3/r4-like"/>
</dbReference>
<gene>
    <name evidence="9" type="ORF">PZE19_23680</name>
</gene>